<evidence type="ECO:0000256" key="4">
    <source>
        <dbReference type="ARBA" id="ARBA00022989"/>
    </source>
</evidence>
<feature type="domain" description="Cation efflux protein transmembrane" evidence="7">
    <location>
        <begin position="30"/>
        <end position="234"/>
    </location>
</feature>
<dbReference type="EMBL" id="FTNT01000002">
    <property type="protein sequence ID" value="SIR74918.1"/>
    <property type="molecule type" value="Genomic_DNA"/>
</dbReference>
<sequence>MSSPDVSKVEIAGAGAASAPGENDSLITVALAFTSNLVIAIAKTVVAVITGSASMLAESAHSWADTGNEIFLVVADRRGRAGRDAEHPRGYGAEAYIWSMIAAFGLFTVGAVVSIMHGISELRSPEPGGDFLLSYLVLVLSFVFEGISFLRSYQQSRRAGKRRDLGTIDQVLTGSDPTVRAVFAEDAAALLGLIIAFVGILLHQLTGSPMWDAIGSIVVGLLLAVVAILLIDRNRRFLVGESVDPVTRGRVLALLVGNPDVDRVTYLHVEWVGPMQIFLVAAVDVRGNQDEEHVAVLLRRVEAEIEKNPRIVEAVLTLSAPGDPELTG</sequence>
<keyword evidence="9" id="KW-1185">Reference proteome</keyword>
<dbReference type="GO" id="GO:0006829">
    <property type="term" value="P:zinc ion transport"/>
    <property type="evidence" value="ECO:0007669"/>
    <property type="project" value="InterPro"/>
</dbReference>
<keyword evidence="3 6" id="KW-0812">Transmembrane</keyword>
<evidence type="ECO:0000256" key="1">
    <source>
        <dbReference type="ARBA" id="ARBA00004141"/>
    </source>
</evidence>
<dbReference type="AlphaFoldDB" id="A0A1N7DGH3"/>
<evidence type="ECO:0000256" key="2">
    <source>
        <dbReference type="ARBA" id="ARBA00022448"/>
    </source>
</evidence>
<evidence type="ECO:0000256" key="6">
    <source>
        <dbReference type="SAM" id="Phobius"/>
    </source>
</evidence>
<dbReference type="Proteomes" id="UP000186218">
    <property type="component" value="Unassembled WGS sequence"/>
</dbReference>
<protein>
    <submittedName>
        <fullName evidence="8">Cation diffusion facilitator family transporter</fullName>
    </submittedName>
</protein>
<feature type="transmembrane region" description="Helical" evidence="6">
    <location>
        <begin position="211"/>
        <end position="231"/>
    </location>
</feature>
<evidence type="ECO:0000313" key="9">
    <source>
        <dbReference type="Proteomes" id="UP000186218"/>
    </source>
</evidence>
<dbReference type="InterPro" id="IPR027469">
    <property type="entry name" value="Cation_efflux_TMD_sf"/>
</dbReference>
<name>A0A1N7DGH3_9NOCA</name>
<keyword evidence="4 6" id="KW-1133">Transmembrane helix</keyword>
<dbReference type="RefSeq" id="WP_083709290.1">
    <property type="nucleotide sequence ID" value="NZ_FTNT01000002.1"/>
</dbReference>
<organism evidence="8 9">
    <name type="scientific">Williamsia sterculiae</name>
    <dbReference type="NCBI Taxonomy" id="1344003"/>
    <lineage>
        <taxon>Bacteria</taxon>
        <taxon>Bacillati</taxon>
        <taxon>Actinomycetota</taxon>
        <taxon>Actinomycetes</taxon>
        <taxon>Mycobacteriales</taxon>
        <taxon>Nocardiaceae</taxon>
        <taxon>Williamsia</taxon>
    </lineage>
</organism>
<dbReference type="GO" id="GO:0008324">
    <property type="term" value="F:monoatomic cation transmembrane transporter activity"/>
    <property type="evidence" value="ECO:0007669"/>
    <property type="project" value="InterPro"/>
</dbReference>
<dbReference type="SUPFAM" id="SSF161111">
    <property type="entry name" value="Cation efflux protein transmembrane domain-like"/>
    <property type="match status" value="1"/>
</dbReference>
<dbReference type="NCBIfam" id="TIGR01297">
    <property type="entry name" value="CDF"/>
    <property type="match status" value="1"/>
</dbReference>
<evidence type="ECO:0000259" key="7">
    <source>
        <dbReference type="Pfam" id="PF01545"/>
    </source>
</evidence>
<dbReference type="Gene3D" id="1.20.1510.10">
    <property type="entry name" value="Cation efflux protein transmembrane domain"/>
    <property type="match status" value="1"/>
</dbReference>
<keyword evidence="2" id="KW-0813">Transport</keyword>
<dbReference type="InterPro" id="IPR040177">
    <property type="entry name" value="SLC30A9"/>
</dbReference>
<feature type="transmembrane region" description="Helical" evidence="6">
    <location>
        <begin position="187"/>
        <end position="205"/>
    </location>
</feature>
<dbReference type="SUPFAM" id="SSF160240">
    <property type="entry name" value="Cation efflux protein cytoplasmic domain-like"/>
    <property type="match status" value="1"/>
</dbReference>
<dbReference type="OrthoDB" id="9806522at2"/>
<dbReference type="InterPro" id="IPR002524">
    <property type="entry name" value="Cation_efflux"/>
</dbReference>
<gene>
    <name evidence="8" type="ORF">SAMN05445060_0616</name>
</gene>
<dbReference type="STRING" id="1344003.SAMN05445060_0616"/>
<proteinExistence type="predicted"/>
<accession>A0A1N7DGH3</accession>
<feature type="transmembrane region" description="Helical" evidence="6">
    <location>
        <begin position="26"/>
        <end position="49"/>
    </location>
</feature>
<evidence type="ECO:0000313" key="8">
    <source>
        <dbReference type="EMBL" id="SIR74918.1"/>
    </source>
</evidence>
<dbReference type="PANTHER" id="PTHR13414">
    <property type="entry name" value="HUEL-CATION TRANSPORTER"/>
    <property type="match status" value="1"/>
</dbReference>
<comment type="subcellular location">
    <subcellularLocation>
        <location evidence="1">Membrane</location>
        <topology evidence="1">Multi-pass membrane protein</topology>
    </subcellularLocation>
</comment>
<dbReference type="PANTHER" id="PTHR13414:SF9">
    <property type="entry name" value="PROTON-COUPLED ZINC ANTIPORTER SLC30A9, MITOCHONDRIAL"/>
    <property type="match status" value="1"/>
</dbReference>
<dbReference type="GO" id="GO:0016020">
    <property type="term" value="C:membrane"/>
    <property type="evidence" value="ECO:0007669"/>
    <property type="project" value="UniProtKB-SubCell"/>
</dbReference>
<dbReference type="InterPro" id="IPR036837">
    <property type="entry name" value="Cation_efflux_CTD_sf"/>
</dbReference>
<reference evidence="8 9" key="1">
    <citation type="submission" date="2017-01" db="EMBL/GenBank/DDBJ databases">
        <authorList>
            <person name="Mah S.A."/>
            <person name="Swanson W.J."/>
            <person name="Moy G.W."/>
            <person name="Vacquier V.D."/>
        </authorList>
    </citation>
    <scope>NUCLEOTIDE SEQUENCE [LARGE SCALE GENOMIC DNA]</scope>
    <source>
        <strain evidence="8 9">CPCC 203464</strain>
    </source>
</reference>
<feature type="transmembrane region" description="Helical" evidence="6">
    <location>
        <begin position="131"/>
        <end position="153"/>
    </location>
</feature>
<evidence type="ECO:0000256" key="3">
    <source>
        <dbReference type="ARBA" id="ARBA00022692"/>
    </source>
</evidence>
<feature type="transmembrane region" description="Helical" evidence="6">
    <location>
        <begin position="95"/>
        <end position="119"/>
    </location>
</feature>
<evidence type="ECO:0000256" key="5">
    <source>
        <dbReference type="ARBA" id="ARBA00023136"/>
    </source>
</evidence>
<dbReference type="Pfam" id="PF01545">
    <property type="entry name" value="Cation_efflux"/>
    <property type="match status" value="1"/>
</dbReference>
<dbReference type="InterPro" id="IPR058533">
    <property type="entry name" value="Cation_efflux_TM"/>
</dbReference>
<keyword evidence="5 6" id="KW-0472">Membrane</keyword>